<accession>A0A2I0L2G4</accession>
<reference evidence="1 2" key="1">
    <citation type="submission" date="2017-11" db="EMBL/GenBank/DDBJ databases">
        <title>De-novo sequencing of pomegranate (Punica granatum L.) genome.</title>
        <authorList>
            <person name="Akparov Z."/>
            <person name="Amiraslanov A."/>
            <person name="Hajiyeva S."/>
            <person name="Abbasov M."/>
            <person name="Kaur K."/>
            <person name="Hamwieh A."/>
            <person name="Solovyev V."/>
            <person name="Salamov A."/>
            <person name="Braich B."/>
            <person name="Kosarev P."/>
            <person name="Mahmoud A."/>
            <person name="Hajiyev E."/>
            <person name="Babayeva S."/>
            <person name="Izzatullayeva V."/>
            <person name="Mammadov A."/>
            <person name="Mammadov A."/>
            <person name="Sharifova S."/>
            <person name="Ojaghi J."/>
            <person name="Eynullazada K."/>
            <person name="Bayramov B."/>
            <person name="Abdulazimova A."/>
            <person name="Shahmuradov I."/>
        </authorList>
    </citation>
    <scope>NUCLEOTIDE SEQUENCE [LARGE SCALE GENOMIC DNA]</scope>
    <source>
        <strain evidence="2">cv. AG2017</strain>
        <tissue evidence="1">Leaf</tissue>
    </source>
</reference>
<protein>
    <submittedName>
        <fullName evidence="1">Uncharacterized protein</fullName>
    </submittedName>
</protein>
<dbReference type="Proteomes" id="UP000233551">
    <property type="component" value="Unassembled WGS sequence"/>
</dbReference>
<evidence type="ECO:0000313" key="2">
    <source>
        <dbReference type="Proteomes" id="UP000233551"/>
    </source>
</evidence>
<keyword evidence="2" id="KW-1185">Reference proteome</keyword>
<organism evidence="1 2">
    <name type="scientific">Punica granatum</name>
    <name type="common">Pomegranate</name>
    <dbReference type="NCBI Taxonomy" id="22663"/>
    <lineage>
        <taxon>Eukaryota</taxon>
        <taxon>Viridiplantae</taxon>
        <taxon>Streptophyta</taxon>
        <taxon>Embryophyta</taxon>
        <taxon>Tracheophyta</taxon>
        <taxon>Spermatophyta</taxon>
        <taxon>Magnoliopsida</taxon>
        <taxon>eudicotyledons</taxon>
        <taxon>Gunneridae</taxon>
        <taxon>Pentapetalae</taxon>
        <taxon>rosids</taxon>
        <taxon>malvids</taxon>
        <taxon>Myrtales</taxon>
        <taxon>Lythraceae</taxon>
        <taxon>Punica</taxon>
    </lineage>
</organism>
<sequence>MAALGSVQATSSTSGISAYLPSRQWLDCVRGGPRPPVDIRTVRVISITYQSYHIECFMLGVRGNPSALRLLQTCQV</sequence>
<dbReference type="EMBL" id="PGOL01000189">
    <property type="protein sequence ID" value="PKI74899.1"/>
    <property type="molecule type" value="Genomic_DNA"/>
</dbReference>
<comment type="caution">
    <text evidence="1">The sequence shown here is derived from an EMBL/GenBank/DDBJ whole genome shotgun (WGS) entry which is preliminary data.</text>
</comment>
<name>A0A2I0L2G4_PUNGR</name>
<proteinExistence type="predicted"/>
<dbReference type="AlphaFoldDB" id="A0A2I0L2G4"/>
<gene>
    <name evidence="1" type="ORF">CRG98_004671</name>
</gene>
<evidence type="ECO:0000313" key="1">
    <source>
        <dbReference type="EMBL" id="PKI74899.1"/>
    </source>
</evidence>